<accession>A0A450U537</accession>
<dbReference type="AlphaFoldDB" id="A0A450U537"/>
<organism evidence="1">
    <name type="scientific">Candidatus Kentrum sp. LFY</name>
    <dbReference type="NCBI Taxonomy" id="2126342"/>
    <lineage>
        <taxon>Bacteria</taxon>
        <taxon>Pseudomonadati</taxon>
        <taxon>Pseudomonadota</taxon>
        <taxon>Gammaproteobacteria</taxon>
        <taxon>Candidatus Kentrum</taxon>
    </lineage>
</organism>
<protein>
    <submittedName>
        <fullName evidence="1">Uncharacterized protein</fullName>
    </submittedName>
</protein>
<proteinExistence type="predicted"/>
<dbReference type="EMBL" id="CAADFF010000002">
    <property type="protein sequence ID" value="VFJ86227.1"/>
    <property type="molecule type" value="Genomic_DNA"/>
</dbReference>
<sequence>MTGSALPKAKAYGTRYNYPAEMEGVKISFLQAQTLKRPRIDQNPHFNFYRAYLRRTCIHGQPYISSQSGRSRNQKRYNVPSGVQDSRRVIGYNLKGYKLKLSSARRGSYFFPNKKFLCVFCRSLARRYRDYKFSAKLRGIATDVTRVKPRWNCCIILQARTKRGIEY</sequence>
<gene>
    <name evidence="1" type="ORF">BECKLFY1418B_GA0070995_100242</name>
</gene>
<evidence type="ECO:0000313" key="1">
    <source>
        <dbReference type="EMBL" id="VFJ86227.1"/>
    </source>
</evidence>
<reference evidence="1" key="1">
    <citation type="submission" date="2019-02" db="EMBL/GenBank/DDBJ databases">
        <authorList>
            <person name="Gruber-Vodicka R. H."/>
            <person name="Seah K. B. B."/>
        </authorList>
    </citation>
    <scope>NUCLEOTIDE SEQUENCE</scope>
    <source>
        <strain evidence="1">BECK_M7</strain>
    </source>
</reference>
<name>A0A450U537_9GAMM</name>